<dbReference type="InterPro" id="IPR037925">
    <property type="entry name" value="FlgE/F/G-like"/>
</dbReference>
<dbReference type="InterPro" id="IPR019776">
    <property type="entry name" value="Flagellar_basal_body_rod_CS"/>
</dbReference>
<comment type="subcellular location">
    <subcellularLocation>
        <location evidence="1 4">Bacterial flagellum basal body</location>
    </subcellularLocation>
</comment>
<evidence type="ECO:0000256" key="1">
    <source>
        <dbReference type="ARBA" id="ARBA00004117"/>
    </source>
</evidence>
<dbReference type="GO" id="GO:0009425">
    <property type="term" value="C:bacterial-type flagellum basal body"/>
    <property type="evidence" value="ECO:0007669"/>
    <property type="project" value="UniProtKB-SubCell"/>
</dbReference>
<keyword evidence="7" id="KW-0966">Cell projection</keyword>
<feature type="domain" description="Flagellar basal-body/hook protein C-terminal" evidence="6">
    <location>
        <begin position="548"/>
        <end position="591"/>
    </location>
</feature>
<dbReference type="GO" id="GO:0071978">
    <property type="term" value="P:bacterial-type flagellum-dependent swarming motility"/>
    <property type="evidence" value="ECO:0007669"/>
    <property type="project" value="TreeGrafter"/>
</dbReference>
<evidence type="ECO:0000259" key="5">
    <source>
        <dbReference type="Pfam" id="PF00460"/>
    </source>
</evidence>
<dbReference type="GO" id="GO:0009424">
    <property type="term" value="C:bacterial-type flagellum hook"/>
    <property type="evidence" value="ECO:0007669"/>
    <property type="project" value="TreeGrafter"/>
</dbReference>
<protein>
    <recommendedName>
        <fullName evidence="4">Flagellar hook protein FlgE</fullName>
    </recommendedName>
</protein>
<dbReference type="Pfam" id="PF06429">
    <property type="entry name" value="Flg_bbr_C"/>
    <property type="match status" value="1"/>
</dbReference>
<dbReference type="GO" id="GO:0005829">
    <property type="term" value="C:cytosol"/>
    <property type="evidence" value="ECO:0007669"/>
    <property type="project" value="TreeGrafter"/>
</dbReference>
<dbReference type="RefSeq" id="WP_028246931.1">
    <property type="nucleotide sequence ID" value="NZ_FMWK01000005.1"/>
</dbReference>
<dbReference type="SUPFAM" id="SSF117143">
    <property type="entry name" value="Flagellar hook protein flgE"/>
    <property type="match status" value="1"/>
</dbReference>
<evidence type="ECO:0000259" key="6">
    <source>
        <dbReference type="Pfam" id="PF06429"/>
    </source>
</evidence>
<dbReference type="PANTHER" id="PTHR30435:SF1">
    <property type="entry name" value="FLAGELLAR HOOK PROTEIN FLGE"/>
    <property type="match status" value="1"/>
</dbReference>
<comment type="similarity">
    <text evidence="2 4">Belongs to the flagella basal body rod proteins family.</text>
</comment>
<sequence>MMRSLFSGVAGLKTHQTKMDVIGNNIANVNTVAFKSSATTFSDIMYQTTQQASGATATRGGTNAKQIGLGVTNGATKVTITSAGAAQSTGDALDIRLTDANSTNFFIVNNGSQNLFTRAGSFYIDGNGNLAMTTTGYLVMGWQVDPEDPANIIKDTVSALRVMKTENLTSAPEATTAANFAGVIDKNDSQFESTGGYVRTFTLYDNLGYSYTAKFSIKKIDGTMGKYTIELTSVLDQDNHDILADYIEGGGNKEDIFGAAGLTTKTYKFTSAVKWQTYDTSDAANPKSGWVFTDAANGNKKYLLQQGGTAGTAITIAPINSDGSLGQAEGYDSASHTINGITLTQLFGASADDLETIEGDPDWSGVDLSTSTSETSVQISYRTVNYGLQFDTQEGTIITAGNDGGTKLMFNAALLGPNRSDTDPQTGELVNNAMSNIEIEFGSLLNYDNKGTSTVVANRGIPDGSSMRGEGKKLGTMTGLSVQNDGKIYGSYSNGNTVLLGQIAVAQFANASGLEEKGDNCYDTTLNSGEFDGIGIDISADGSSMNTGQLEMANVDLSSEFTDMITTQRGFQANSRIITVSDTMLEELINLKR</sequence>
<dbReference type="EMBL" id="FMWK01000005">
    <property type="protein sequence ID" value="SCZ78474.1"/>
    <property type="molecule type" value="Genomic_DNA"/>
</dbReference>
<keyword evidence="7" id="KW-0969">Cilium</keyword>
<evidence type="ECO:0000313" key="7">
    <source>
        <dbReference type="EMBL" id="SCZ78474.1"/>
    </source>
</evidence>
<name>A0A1G5RWI0_PSEXY</name>
<dbReference type="Pfam" id="PF00460">
    <property type="entry name" value="Flg_bb_rod"/>
    <property type="match status" value="1"/>
</dbReference>
<keyword evidence="7" id="KW-0282">Flagellum</keyword>
<keyword evidence="3 4" id="KW-0975">Bacterial flagellum</keyword>
<organism evidence="7 8">
    <name type="scientific">Pseudobutyrivibrio xylanivorans</name>
    <dbReference type="NCBI Taxonomy" id="185007"/>
    <lineage>
        <taxon>Bacteria</taxon>
        <taxon>Bacillati</taxon>
        <taxon>Bacillota</taxon>
        <taxon>Clostridia</taxon>
        <taxon>Lachnospirales</taxon>
        <taxon>Lachnospiraceae</taxon>
        <taxon>Pseudobutyrivibrio</taxon>
    </lineage>
</organism>
<reference evidence="7 8" key="1">
    <citation type="submission" date="2016-10" db="EMBL/GenBank/DDBJ databases">
        <authorList>
            <person name="de Groot N.N."/>
        </authorList>
    </citation>
    <scope>NUCLEOTIDE SEQUENCE [LARGE SCALE GENOMIC DNA]</scope>
    <source>
        <strain evidence="7 8">DSM 10317</strain>
    </source>
</reference>
<evidence type="ECO:0000256" key="2">
    <source>
        <dbReference type="ARBA" id="ARBA00009677"/>
    </source>
</evidence>
<proteinExistence type="inferred from homology"/>
<evidence type="ECO:0000313" key="8">
    <source>
        <dbReference type="Proteomes" id="UP000199428"/>
    </source>
</evidence>
<feature type="domain" description="Flagellar basal body rod protein N-terminal" evidence="5">
    <location>
        <begin position="8"/>
        <end position="35"/>
    </location>
</feature>
<dbReference type="Proteomes" id="UP000199428">
    <property type="component" value="Unassembled WGS sequence"/>
</dbReference>
<evidence type="ECO:0000256" key="3">
    <source>
        <dbReference type="ARBA" id="ARBA00023143"/>
    </source>
</evidence>
<dbReference type="AlphaFoldDB" id="A0A1G5RWI0"/>
<dbReference type="InterPro" id="IPR010930">
    <property type="entry name" value="Flg_bb/hook_C_dom"/>
</dbReference>
<comment type="function">
    <text evidence="4">A flexible structure which links the flagellar filament to the drive apparatus in the basal body.</text>
</comment>
<gene>
    <name evidence="7" type="ORF">SAMN02910350_01285</name>
</gene>
<evidence type="ECO:0000256" key="4">
    <source>
        <dbReference type="RuleBase" id="RU362116"/>
    </source>
</evidence>
<dbReference type="InterPro" id="IPR001444">
    <property type="entry name" value="Flag_bb_rod_N"/>
</dbReference>
<dbReference type="NCBIfam" id="TIGR03506">
    <property type="entry name" value="FlgEFG_subfam"/>
    <property type="match status" value="2"/>
</dbReference>
<dbReference type="PROSITE" id="PS00588">
    <property type="entry name" value="FLAGELLA_BB_ROD"/>
    <property type="match status" value="1"/>
</dbReference>
<accession>A0A1G5RWI0</accession>
<dbReference type="InterPro" id="IPR020013">
    <property type="entry name" value="Flagellar_FlgE/F/G"/>
</dbReference>
<dbReference type="PANTHER" id="PTHR30435">
    <property type="entry name" value="FLAGELLAR PROTEIN"/>
    <property type="match status" value="1"/>
</dbReference>